<dbReference type="Proteomes" id="UP000640786">
    <property type="component" value="Unassembled WGS sequence"/>
</dbReference>
<sequence length="641" mass="71312">MKILDVDLLQDGLQRNIAMLERLQNEVGNIQDTVKELVAMEEVLKGAGGSAIRGFYSDVHLPFLHFFLVFSDSFKQKLQQVEAALISLEPDAAGYILEQFLEGELEQGLTLIANITERLTNEANSIMDSVSDIVALPHLNDSEVQEGVQNSKKKRDDTVLQLHEFDASQTTSLNPVEQNIQTMGSWLADMEGMFKAGVKDIHFQPSQWNALTFGSGIRTELFPKVYLDPNSLWVEEHEKMIGTMISTQTFQALDLKRMNTIEENVGENVKYHQYANGLLIKEYSENGTVYYEIVSKVEYKEEVVQVEPPKENKLLDGIQFGLDLVGLIPGIGEIADGANGIIYTARGDKLNATLSFGAMIPFAGWGSTGAKFVNKGSKFFQPKNVLSDEAVESVYTSVYRDVVNSPLGGTQTKLNLFTSLQNGTPNALAFNHLNSPSMFNMPTAKMDIPTTSKSTKAISTPSTKVDTAPTNKSIYDNVNKDIMNVDVDTKGIDNAKDITKLTVEDIPTAKSGHFNKFFNSLTSSELDELWKDKKIRKKIERQLREPGGLHEWHLVSRAPQFKYWNIGAEEIKDLRTAISDVKFVNPNGVHGGLGSTKAHNELLAIIDTSSDYNTFVRRLNNWANYRLEGGVSSLPQGLRLK</sequence>
<feature type="domain" description="LXG" evidence="2">
    <location>
        <begin position="1"/>
        <end position="234"/>
    </location>
</feature>
<evidence type="ECO:0000259" key="2">
    <source>
        <dbReference type="PROSITE" id="PS51756"/>
    </source>
</evidence>
<evidence type="ECO:0000313" key="4">
    <source>
        <dbReference type="Proteomes" id="UP000640786"/>
    </source>
</evidence>
<dbReference type="InterPro" id="IPR006829">
    <property type="entry name" value="LXG_dom"/>
</dbReference>
<name>A0ABR8RF24_9BACI</name>
<dbReference type="RefSeq" id="WP_186318282.1">
    <property type="nucleotide sequence ID" value="NZ_JACSQO010000018.1"/>
</dbReference>
<gene>
    <name evidence="3" type="ORF">H9650_19995</name>
</gene>
<reference evidence="3 4" key="1">
    <citation type="submission" date="2020-08" db="EMBL/GenBank/DDBJ databases">
        <title>A Genomic Blueprint of the Chicken Gut Microbiome.</title>
        <authorList>
            <person name="Gilroy R."/>
            <person name="Ravi A."/>
            <person name="Getino M."/>
            <person name="Pursley I."/>
            <person name="Horton D.L."/>
            <person name="Alikhan N.-F."/>
            <person name="Baker D."/>
            <person name="Gharbi K."/>
            <person name="Hall N."/>
            <person name="Watson M."/>
            <person name="Adriaenssens E.M."/>
            <person name="Foster-Nyarko E."/>
            <person name="Jarju S."/>
            <person name="Secka A."/>
            <person name="Antonio M."/>
            <person name="Oren A."/>
            <person name="Chaudhuri R."/>
            <person name="La Ragione R.M."/>
            <person name="Hildebrand F."/>
            <person name="Pallen M.J."/>
        </authorList>
    </citation>
    <scope>NUCLEOTIDE SEQUENCE [LARGE SCALE GENOMIC DNA]</scope>
    <source>
        <strain evidence="3 4">Sa2BUA9</strain>
    </source>
</reference>
<dbReference type="Pfam" id="PF04740">
    <property type="entry name" value="LXG"/>
    <property type="match status" value="1"/>
</dbReference>
<dbReference type="PROSITE" id="PS51756">
    <property type="entry name" value="LXG"/>
    <property type="match status" value="1"/>
</dbReference>
<keyword evidence="4" id="KW-1185">Reference proteome</keyword>
<evidence type="ECO:0000256" key="1">
    <source>
        <dbReference type="ARBA" id="ARBA00034117"/>
    </source>
</evidence>
<proteinExistence type="inferred from homology"/>
<protein>
    <recommendedName>
        <fullName evidence="2">LXG domain-containing protein</fullName>
    </recommendedName>
</protein>
<dbReference type="CDD" id="cd20745">
    <property type="entry name" value="FIX_RhsA_AHH_HNH-like"/>
    <property type="match status" value="1"/>
</dbReference>
<comment type="caution">
    <text evidence="3">The sequence shown here is derived from an EMBL/GenBank/DDBJ whole genome shotgun (WGS) entry which is preliminary data.</text>
</comment>
<dbReference type="EMBL" id="JACSQO010000018">
    <property type="protein sequence ID" value="MBD7946383.1"/>
    <property type="molecule type" value="Genomic_DNA"/>
</dbReference>
<evidence type="ECO:0000313" key="3">
    <source>
        <dbReference type="EMBL" id="MBD7946383.1"/>
    </source>
</evidence>
<accession>A0ABR8RF24</accession>
<organism evidence="3 4">
    <name type="scientific">Psychrobacillus faecigallinarum</name>
    <dbReference type="NCBI Taxonomy" id="2762235"/>
    <lineage>
        <taxon>Bacteria</taxon>
        <taxon>Bacillati</taxon>
        <taxon>Bacillota</taxon>
        <taxon>Bacilli</taxon>
        <taxon>Bacillales</taxon>
        <taxon>Bacillaceae</taxon>
        <taxon>Psychrobacillus</taxon>
    </lineage>
</organism>
<comment type="similarity">
    <text evidence="1">In the N-terminal section; belongs to the LXG family.</text>
</comment>